<evidence type="ECO:0000313" key="2">
    <source>
        <dbReference type="Proteomes" id="UP000199657"/>
    </source>
</evidence>
<evidence type="ECO:0000313" key="1">
    <source>
        <dbReference type="EMBL" id="SEP08502.1"/>
    </source>
</evidence>
<organism evidence="1 2">
    <name type="scientific">Aquisalimonas asiatica</name>
    <dbReference type="NCBI Taxonomy" id="406100"/>
    <lineage>
        <taxon>Bacteria</taxon>
        <taxon>Pseudomonadati</taxon>
        <taxon>Pseudomonadota</taxon>
        <taxon>Gammaproteobacteria</taxon>
        <taxon>Chromatiales</taxon>
        <taxon>Ectothiorhodospiraceae</taxon>
        <taxon>Aquisalimonas</taxon>
    </lineage>
</organism>
<protein>
    <submittedName>
        <fullName evidence="1">Histidine phosphatase superfamily (Branch 1)</fullName>
    </submittedName>
</protein>
<dbReference type="EMBL" id="FOEG01000009">
    <property type="protein sequence ID" value="SEP08502.1"/>
    <property type="molecule type" value="Genomic_DNA"/>
</dbReference>
<dbReference type="AlphaFoldDB" id="A0A1H8UZ60"/>
<keyword evidence="2" id="KW-1185">Reference proteome</keyword>
<name>A0A1H8UZ60_9GAMM</name>
<proteinExistence type="predicted"/>
<dbReference type="CDD" id="cd07067">
    <property type="entry name" value="HP_PGM_like"/>
    <property type="match status" value="1"/>
</dbReference>
<sequence length="412" mass="44951">MSDCDAQRTLSDEGREQAATVGRLLRKMGFRAGAVYSSSYCRNLETAERGFPWKSVEHNDAALFNQPALSQGPLVDDVVAGLRQLLSDPPEEANRVLVGHNLNLQSAAGVHLREGEMAVFRPDDSSDGFELVARFSKDDLREQVAVLGDETGAWQGEDAVAMAVAVHAHMRDVEALFRNAWAAEAGGHRRGRVRNAAQLELARRVDDDPAIDMSVTDYYALLAKAAYDGPLRERISNAAEAAAPVVHEIGEKALDVAESKAWLHGDEALHPDGRVPHITVGHAIAELGGRADSRMAGDVIEVTGMLDFSFIARAQEREAGHGFYLLSDHDPAAGVFSELLCVRDDIERIALDLPLPDEDMSEDEREAAILSRIRSSANGIADYTQRNLMGTSRFSGRLLNVVLLTDCRTFLK</sequence>
<dbReference type="Gene3D" id="3.40.50.1240">
    <property type="entry name" value="Phosphoglycerate mutase-like"/>
    <property type="match status" value="1"/>
</dbReference>
<dbReference type="RefSeq" id="WP_171909950.1">
    <property type="nucleotide sequence ID" value="NZ_FOEG01000009.1"/>
</dbReference>
<dbReference type="InterPro" id="IPR013078">
    <property type="entry name" value="His_Pase_superF_clade-1"/>
</dbReference>
<dbReference type="SUPFAM" id="SSF53254">
    <property type="entry name" value="Phosphoglycerate mutase-like"/>
    <property type="match status" value="1"/>
</dbReference>
<dbReference type="STRING" id="406100.SAMN04488052_1098"/>
<reference evidence="1 2" key="1">
    <citation type="submission" date="2016-10" db="EMBL/GenBank/DDBJ databases">
        <authorList>
            <person name="de Groot N.N."/>
        </authorList>
    </citation>
    <scope>NUCLEOTIDE SEQUENCE [LARGE SCALE GENOMIC DNA]</scope>
    <source>
        <strain evidence="1 2">CGMCC 1.6291</strain>
    </source>
</reference>
<dbReference type="Proteomes" id="UP000199657">
    <property type="component" value="Unassembled WGS sequence"/>
</dbReference>
<accession>A0A1H8UZ60</accession>
<gene>
    <name evidence="1" type="ORF">SAMN04488052_1098</name>
</gene>
<dbReference type="InterPro" id="IPR029033">
    <property type="entry name" value="His_PPase_superfam"/>
</dbReference>